<evidence type="ECO:0000313" key="17">
    <source>
        <dbReference type="EMBL" id="VEL30432.1"/>
    </source>
</evidence>
<evidence type="ECO:0000256" key="10">
    <source>
        <dbReference type="ARBA" id="ARBA00022989"/>
    </source>
</evidence>
<dbReference type="Proteomes" id="UP000784294">
    <property type="component" value="Unassembled WGS sequence"/>
</dbReference>
<dbReference type="Gene3D" id="3.40.50.1820">
    <property type="entry name" value="alpha/beta hydrolase"/>
    <property type="match status" value="1"/>
</dbReference>
<evidence type="ECO:0000256" key="7">
    <source>
        <dbReference type="ARBA" id="ARBA00022801"/>
    </source>
</evidence>
<gene>
    <name evidence="17" type="ORF">PXEA_LOCUS23872</name>
</gene>
<keyword evidence="4" id="KW-0597">Phosphoprotein</keyword>
<evidence type="ECO:0000313" key="18">
    <source>
        <dbReference type="Proteomes" id="UP000784294"/>
    </source>
</evidence>
<dbReference type="Pfam" id="PF01764">
    <property type="entry name" value="Lipase_3"/>
    <property type="match status" value="1"/>
</dbReference>
<evidence type="ECO:0000256" key="3">
    <source>
        <dbReference type="ARBA" id="ARBA00022475"/>
    </source>
</evidence>
<keyword evidence="5 15" id="KW-0812">Transmembrane</keyword>
<evidence type="ECO:0000256" key="8">
    <source>
        <dbReference type="ARBA" id="ARBA00022837"/>
    </source>
</evidence>
<evidence type="ECO:0000256" key="9">
    <source>
        <dbReference type="ARBA" id="ARBA00022963"/>
    </source>
</evidence>
<dbReference type="SUPFAM" id="SSF53474">
    <property type="entry name" value="alpha/beta-Hydrolases"/>
    <property type="match status" value="1"/>
</dbReference>
<comment type="caution">
    <text evidence="17">The sequence shown here is derived from an EMBL/GenBank/DDBJ whole genome shotgun (WGS) entry which is preliminary data.</text>
</comment>
<keyword evidence="18" id="KW-1185">Reference proteome</keyword>
<dbReference type="InterPro" id="IPR029058">
    <property type="entry name" value="AB_hydrolase_fold"/>
</dbReference>
<keyword evidence="9" id="KW-0442">Lipid degradation</keyword>
<evidence type="ECO:0000256" key="13">
    <source>
        <dbReference type="ARBA" id="ARBA00024531"/>
    </source>
</evidence>
<evidence type="ECO:0000256" key="12">
    <source>
        <dbReference type="ARBA" id="ARBA00023136"/>
    </source>
</evidence>
<dbReference type="GO" id="GO:0005886">
    <property type="term" value="C:plasma membrane"/>
    <property type="evidence" value="ECO:0007669"/>
    <property type="project" value="UniProtKB-SubCell"/>
</dbReference>
<accession>A0A448X811</accession>
<dbReference type="GO" id="GO:0046872">
    <property type="term" value="F:metal ion binding"/>
    <property type="evidence" value="ECO:0007669"/>
    <property type="project" value="UniProtKB-KW"/>
</dbReference>
<evidence type="ECO:0000256" key="4">
    <source>
        <dbReference type="ARBA" id="ARBA00022553"/>
    </source>
</evidence>
<dbReference type="GO" id="GO:0046340">
    <property type="term" value="P:diacylglycerol catabolic process"/>
    <property type="evidence" value="ECO:0007669"/>
    <property type="project" value="TreeGrafter"/>
</dbReference>
<comment type="catalytic activity">
    <reaction evidence="13">
        <text>a 1,2-diacyl-sn-glycerol + H2O = a 2-acylglycerol + a fatty acid + H(+)</text>
        <dbReference type="Rhea" id="RHEA:33275"/>
        <dbReference type="ChEBI" id="CHEBI:15377"/>
        <dbReference type="ChEBI" id="CHEBI:15378"/>
        <dbReference type="ChEBI" id="CHEBI:17389"/>
        <dbReference type="ChEBI" id="CHEBI:17815"/>
        <dbReference type="ChEBI" id="CHEBI:28868"/>
        <dbReference type="EC" id="3.1.1.116"/>
    </reaction>
    <physiologicalReaction direction="left-to-right" evidence="13">
        <dbReference type="Rhea" id="RHEA:33276"/>
    </physiologicalReaction>
</comment>
<evidence type="ECO:0000256" key="5">
    <source>
        <dbReference type="ARBA" id="ARBA00022692"/>
    </source>
</evidence>
<keyword evidence="6" id="KW-0479">Metal-binding</keyword>
<evidence type="ECO:0000256" key="6">
    <source>
        <dbReference type="ARBA" id="ARBA00022723"/>
    </source>
</evidence>
<evidence type="ECO:0000256" key="14">
    <source>
        <dbReference type="ARBA" id="ARBA00026104"/>
    </source>
</evidence>
<proteinExistence type="predicted"/>
<evidence type="ECO:0000256" key="11">
    <source>
        <dbReference type="ARBA" id="ARBA00023098"/>
    </source>
</evidence>
<dbReference type="EMBL" id="CAAALY010112295">
    <property type="protein sequence ID" value="VEL30432.1"/>
    <property type="molecule type" value="Genomic_DNA"/>
</dbReference>
<sequence>MRENANIPSFIPLDTDIIRAGSHPYSRFFYYYFFLNNIIYLLPTYFSFYPRSGVCENIAHGGITRGARRICAKLEELHLIELAQKLRPDYPIVVTGHSLGAGIATILSILLRSKYPNLTCLAFSPPLSLVK</sequence>
<keyword evidence="11" id="KW-0443">Lipid metabolism</keyword>
<keyword evidence="3" id="KW-1003">Cell membrane</keyword>
<evidence type="ECO:0000256" key="15">
    <source>
        <dbReference type="SAM" id="Phobius"/>
    </source>
</evidence>
<keyword evidence="7" id="KW-0378">Hydrolase</keyword>
<reference evidence="17" key="1">
    <citation type="submission" date="2018-11" db="EMBL/GenBank/DDBJ databases">
        <authorList>
            <consortium name="Pathogen Informatics"/>
        </authorList>
    </citation>
    <scope>NUCLEOTIDE SEQUENCE</scope>
</reference>
<dbReference type="EC" id="3.1.1.116" evidence="14"/>
<feature type="transmembrane region" description="Helical" evidence="15">
    <location>
        <begin position="90"/>
        <end position="111"/>
    </location>
</feature>
<dbReference type="AlphaFoldDB" id="A0A448X811"/>
<name>A0A448X811_9PLAT</name>
<dbReference type="GO" id="GO:0016298">
    <property type="term" value="F:lipase activity"/>
    <property type="evidence" value="ECO:0007669"/>
    <property type="project" value="TreeGrafter"/>
</dbReference>
<dbReference type="OrthoDB" id="438440at2759"/>
<dbReference type="InterPro" id="IPR002921">
    <property type="entry name" value="Fungal_lipase-type"/>
</dbReference>
<dbReference type="PANTHER" id="PTHR45792:SF2">
    <property type="entry name" value="DIACYLGLYCEROL LIPASE-BETA"/>
    <property type="match status" value="1"/>
</dbReference>
<keyword evidence="10 15" id="KW-1133">Transmembrane helix</keyword>
<dbReference type="GO" id="GO:0019369">
    <property type="term" value="P:arachidonate metabolic process"/>
    <property type="evidence" value="ECO:0007669"/>
    <property type="project" value="TreeGrafter"/>
</dbReference>
<evidence type="ECO:0000259" key="16">
    <source>
        <dbReference type="Pfam" id="PF01764"/>
    </source>
</evidence>
<evidence type="ECO:0000256" key="1">
    <source>
        <dbReference type="ARBA" id="ARBA00001913"/>
    </source>
</evidence>
<comment type="cofactor">
    <cofactor evidence="1">
        <name>Ca(2+)</name>
        <dbReference type="ChEBI" id="CHEBI:29108"/>
    </cofactor>
</comment>
<keyword evidence="8" id="KW-0106">Calcium</keyword>
<keyword evidence="12 15" id="KW-0472">Membrane</keyword>
<feature type="transmembrane region" description="Helical" evidence="15">
    <location>
        <begin position="28"/>
        <end position="48"/>
    </location>
</feature>
<comment type="subcellular location">
    <subcellularLocation>
        <location evidence="2">Cell membrane</location>
        <topology evidence="2">Multi-pass membrane protein</topology>
    </subcellularLocation>
</comment>
<organism evidence="17 18">
    <name type="scientific">Protopolystoma xenopodis</name>
    <dbReference type="NCBI Taxonomy" id="117903"/>
    <lineage>
        <taxon>Eukaryota</taxon>
        <taxon>Metazoa</taxon>
        <taxon>Spiralia</taxon>
        <taxon>Lophotrochozoa</taxon>
        <taxon>Platyhelminthes</taxon>
        <taxon>Monogenea</taxon>
        <taxon>Polyopisthocotylea</taxon>
        <taxon>Polystomatidea</taxon>
        <taxon>Polystomatidae</taxon>
        <taxon>Protopolystoma</taxon>
    </lineage>
</organism>
<evidence type="ECO:0000256" key="2">
    <source>
        <dbReference type="ARBA" id="ARBA00004651"/>
    </source>
</evidence>
<dbReference type="PANTHER" id="PTHR45792">
    <property type="entry name" value="DIACYLGLYCEROL LIPASE HOMOLOG-RELATED"/>
    <property type="match status" value="1"/>
</dbReference>
<protein>
    <recommendedName>
        <fullName evidence="14">sn-1-specific diacylglycerol lipase</fullName>
        <ecNumber evidence="14">3.1.1.116</ecNumber>
    </recommendedName>
</protein>
<feature type="domain" description="Fungal lipase-type" evidence="16">
    <location>
        <begin position="79"/>
        <end position="127"/>
    </location>
</feature>
<dbReference type="InterPro" id="IPR052214">
    <property type="entry name" value="DAG_Lipase-Related"/>
</dbReference>